<feature type="domain" description="Major facilitator superfamily (MFS) profile" evidence="7">
    <location>
        <begin position="1"/>
        <end position="358"/>
    </location>
</feature>
<sequence length="362" mass="37741">MPVSLLTPIATDLHVSEGQAGQAISVSGAFAVLASLLISPLAGRRDRRILLLSLTGLMMLSGAIVALAPNYATFMVGRALIGIVIGGFWSLSAATAMRLVPEDQVPRALAIFNGGNALATVVAAPLGSFLGGLVGWRGAFFCLVPVAVVVFLWQLKTLPSMKPEPRSRSNNLLKLLKQPVVALGLVAVSLFFMGQFALFTYLRPFLEAAAHVDVPILSLLLLLMGVTGFIGTILIGSFLTSRLYQTLIALPVLMAAIASALALSDGWIIAVAPLLGFWGLFATSAPVGWWTWLSQTLPEDAEAGGGLMVAVVQLAITSGAVVGGILFDTIGYQMTFGASAVLLVAAALFAILTRQTVGSQPA</sequence>
<evidence type="ECO:0000259" key="7">
    <source>
        <dbReference type="PROSITE" id="PS50850"/>
    </source>
</evidence>
<feature type="transmembrane region" description="Helical" evidence="6">
    <location>
        <begin position="20"/>
        <end position="42"/>
    </location>
</feature>
<dbReference type="SUPFAM" id="SSF103473">
    <property type="entry name" value="MFS general substrate transporter"/>
    <property type="match status" value="1"/>
</dbReference>
<dbReference type="AlphaFoldDB" id="A0A8J2W0X6"/>
<evidence type="ECO:0000256" key="1">
    <source>
        <dbReference type="ARBA" id="ARBA00004651"/>
    </source>
</evidence>
<keyword evidence="2" id="KW-1003">Cell membrane</keyword>
<comment type="caution">
    <text evidence="8">The sequence shown here is derived from an EMBL/GenBank/DDBJ whole genome shotgun (WGS) entry which is preliminary data.</text>
</comment>
<keyword evidence="5 6" id="KW-0472">Membrane</keyword>
<gene>
    <name evidence="8" type="primary">opdE</name>
    <name evidence="8" type="ORF">GCM10007276_16900</name>
</gene>
<evidence type="ECO:0000256" key="3">
    <source>
        <dbReference type="ARBA" id="ARBA00022692"/>
    </source>
</evidence>
<dbReference type="InterPro" id="IPR036259">
    <property type="entry name" value="MFS_trans_sf"/>
</dbReference>
<name>A0A8J2W0X6_9RHOB</name>
<dbReference type="Pfam" id="PF07690">
    <property type="entry name" value="MFS_1"/>
    <property type="match status" value="1"/>
</dbReference>
<feature type="transmembrane region" description="Helical" evidence="6">
    <location>
        <begin position="108"/>
        <end position="130"/>
    </location>
</feature>
<dbReference type="InterPro" id="IPR011701">
    <property type="entry name" value="MFS"/>
</dbReference>
<organism evidence="8 9">
    <name type="scientific">Agaricicola taiwanensis</name>
    <dbReference type="NCBI Taxonomy" id="591372"/>
    <lineage>
        <taxon>Bacteria</taxon>
        <taxon>Pseudomonadati</taxon>
        <taxon>Pseudomonadota</taxon>
        <taxon>Alphaproteobacteria</taxon>
        <taxon>Rhodobacterales</taxon>
        <taxon>Paracoccaceae</taxon>
        <taxon>Agaricicola</taxon>
    </lineage>
</organism>
<feature type="transmembrane region" description="Helical" evidence="6">
    <location>
        <begin position="49"/>
        <end position="69"/>
    </location>
</feature>
<keyword evidence="4 6" id="KW-1133">Transmembrane helix</keyword>
<feature type="transmembrane region" description="Helical" evidence="6">
    <location>
        <begin position="136"/>
        <end position="158"/>
    </location>
</feature>
<dbReference type="GO" id="GO:0022857">
    <property type="term" value="F:transmembrane transporter activity"/>
    <property type="evidence" value="ECO:0007669"/>
    <property type="project" value="InterPro"/>
</dbReference>
<dbReference type="Gene3D" id="1.20.1250.20">
    <property type="entry name" value="MFS general substrate transporter like domains"/>
    <property type="match status" value="1"/>
</dbReference>
<feature type="transmembrane region" description="Helical" evidence="6">
    <location>
        <begin position="75"/>
        <end position="96"/>
    </location>
</feature>
<feature type="transmembrane region" description="Helical" evidence="6">
    <location>
        <begin position="275"/>
        <end position="293"/>
    </location>
</feature>
<accession>A0A8J2W0X6</accession>
<reference evidence="8" key="2">
    <citation type="submission" date="2020-09" db="EMBL/GenBank/DDBJ databases">
        <authorList>
            <person name="Sun Q."/>
            <person name="Sedlacek I."/>
        </authorList>
    </citation>
    <scope>NUCLEOTIDE SEQUENCE</scope>
    <source>
        <strain evidence="8">CCM 7684</strain>
    </source>
</reference>
<feature type="transmembrane region" description="Helical" evidence="6">
    <location>
        <begin position="305"/>
        <end position="326"/>
    </location>
</feature>
<comment type="subcellular location">
    <subcellularLocation>
        <location evidence="1">Cell membrane</location>
        <topology evidence="1">Multi-pass membrane protein</topology>
    </subcellularLocation>
</comment>
<dbReference type="EMBL" id="BMCP01000002">
    <property type="protein sequence ID" value="GGE40215.1"/>
    <property type="molecule type" value="Genomic_DNA"/>
</dbReference>
<evidence type="ECO:0000256" key="2">
    <source>
        <dbReference type="ARBA" id="ARBA00022475"/>
    </source>
</evidence>
<dbReference type="CDD" id="cd17324">
    <property type="entry name" value="MFS_NepI_like"/>
    <property type="match status" value="1"/>
</dbReference>
<dbReference type="PANTHER" id="PTHR43124:SF5">
    <property type="entry name" value="PURINE RIBONUCLEOSIDE EFFLUX PUMP NEPI"/>
    <property type="match status" value="1"/>
</dbReference>
<evidence type="ECO:0000313" key="8">
    <source>
        <dbReference type="EMBL" id="GGE40215.1"/>
    </source>
</evidence>
<evidence type="ECO:0000256" key="6">
    <source>
        <dbReference type="SAM" id="Phobius"/>
    </source>
</evidence>
<dbReference type="PANTHER" id="PTHR43124">
    <property type="entry name" value="PURINE EFFLUX PUMP PBUE"/>
    <property type="match status" value="1"/>
</dbReference>
<feature type="transmembrane region" description="Helical" evidence="6">
    <location>
        <begin position="332"/>
        <end position="352"/>
    </location>
</feature>
<keyword evidence="3 6" id="KW-0812">Transmembrane</keyword>
<proteinExistence type="predicted"/>
<evidence type="ECO:0000256" key="4">
    <source>
        <dbReference type="ARBA" id="ARBA00022989"/>
    </source>
</evidence>
<dbReference type="GO" id="GO:0005886">
    <property type="term" value="C:plasma membrane"/>
    <property type="evidence" value="ECO:0007669"/>
    <property type="project" value="UniProtKB-SubCell"/>
</dbReference>
<reference evidence="8" key="1">
    <citation type="journal article" date="2014" name="Int. J. Syst. Evol. Microbiol.">
        <title>Complete genome sequence of Corynebacterium casei LMG S-19264T (=DSM 44701T), isolated from a smear-ripened cheese.</title>
        <authorList>
            <consortium name="US DOE Joint Genome Institute (JGI-PGF)"/>
            <person name="Walter F."/>
            <person name="Albersmeier A."/>
            <person name="Kalinowski J."/>
            <person name="Ruckert C."/>
        </authorList>
    </citation>
    <scope>NUCLEOTIDE SEQUENCE</scope>
    <source>
        <strain evidence="8">CCM 7684</strain>
    </source>
</reference>
<feature type="transmembrane region" description="Helical" evidence="6">
    <location>
        <begin position="214"/>
        <end position="235"/>
    </location>
</feature>
<feature type="transmembrane region" description="Helical" evidence="6">
    <location>
        <begin position="179"/>
        <end position="202"/>
    </location>
</feature>
<dbReference type="PROSITE" id="PS50850">
    <property type="entry name" value="MFS"/>
    <property type="match status" value="1"/>
</dbReference>
<dbReference type="RefSeq" id="WP_188409315.1">
    <property type="nucleotide sequence ID" value="NZ_BMCP01000002.1"/>
</dbReference>
<evidence type="ECO:0000313" key="9">
    <source>
        <dbReference type="Proteomes" id="UP000602745"/>
    </source>
</evidence>
<dbReference type="InterPro" id="IPR050189">
    <property type="entry name" value="MFS_Efflux_Transporters"/>
</dbReference>
<protein>
    <submittedName>
        <fullName evidence="8">Transcription regulatory protein OpdE</fullName>
    </submittedName>
</protein>
<dbReference type="Proteomes" id="UP000602745">
    <property type="component" value="Unassembled WGS sequence"/>
</dbReference>
<dbReference type="InterPro" id="IPR020846">
    <property type="entry name" value="MFS_dom"/>
</dbReference>
<evidence type="ECO:0000256" key="5">
    <source>
        <dbReference type="ARBA" id="ARBA00023136"/>
    </source>
</evidence>
<keyword evidence="9" id="KW-1185">Reference proteome</keyword>
<feature type="transmembrane region" description="Helical" evidence="6">
    <location>
        <begin position="247"/>
        <end position="269"/>
    </location>
</feature>